<keyword evidence="1" id="KW-0378">Hydrolase</keyword>
<gene>
    <name evidence="3" type="ORF">LADA_0E12552G</name>
</gene>
<dbReference type="PANTHER" id="PTHR42977">
    <property type="entry name" value="HYDROLASE-RELATED"/>
    <property type="match status" value="1"/>
</dbReference>
<protein>
    <submittedName>
        <fullName evidence="3">LADA_0E12552g1_1</fullName>
    </submittedName>
</protein>
<dbReference type="InterPro" id="IPR029058">
    <property type="entry name" value="AB_hydrolase_fold"/>
</dbReference>
<evidence type="ECO:0000259" key="2">
    <source>
        <dbReference type="Pfam" id="PF00561"/>
    </source>
</evidence>
<evidence type="ECO:0000313" key="4">
    <source>
        <dbReference type="Proteomes" id="UP000190274"/>
    </source>
</evidence>
<dbReference type="OrthoDB" id="284184at2759"/>
<dbReference type="Proteomes" id="UP000190274">
    <property type="component" value="Chromosome E"/>
</dbReference>
<sequence length="291" mass="33124">MTTQSPNFRNCSLDEETSVWYREAGSQHDPTILLLHGYPTSSNMFRNLIPLIASKFHVVAPDFPGFGFTTVSPDFDYTFENIAKTIDSFVKKIGLSKYLLYIFDYGSPVGFRLALMNPNSVIFLVVQNGNAYEEGLDDRFWAPLRDYWGKDQQDPQMLKALKGFVEDPKNIKSQYYDGVPRPETVDPTGCTLDIALLKRPNQSTVQVKLFHDYQTNVAMYPKFQEFLRTHSIPILVVWGTNDSIFTLAGAKAYARDASDVILRLYDTGHFALETHCDEIAREILEVFASQE</sequence>
<proteinExistence type="predicted"/>
<dbReference type="SUPFAM" id="SSF53474">
    <property type="entry name" value="alpha/beta-Hydrolases"/>
    <property type="match status" value="1"/>
</dbReference>
<keyword evidence="4" id="KW-1185">Reference proteome</keyword>
<dbReference type="EMBL" id="LT598455">
    <property type="protein sequence ID" value="SCU88880.1"/>
    <property type="molecule type" value="Genomic_DNA"/>
</dbReference>
<feature type="domain" description="AB hydrolase-1" evidence="2">
    <location>
        <begin position="30"/>
        <end position="275"/>
    </location>
</feature>
<dbReference type="AlphaFoldDB" id="A0A1G4JFW9"/>
<reference evidence="4" key="1">
    <citation type="submission" date="2016-03" db="EMBL/GenBank/DDBJ databases">
        <authorList>
            <person name="Devillers H."/>
        </authorList>
    </citation>
    <scope>NUCLEOTIDE SEQUENCE [LARGE SCALE GENOMIC DNA]</scope>
</reference>
<dbReference type="InterPro" id="IPR051340">
    <property type="entry name" value="Haloalkane_dehalogenase"/>
</dbReference>
<accession>A0A1G4JFW9</accession>
<dbReference type="InterPro" id="IPR000073">
    <property type="entry name" value="AB_hydrolase_1"/>
</dbReference>
<dbReference type="PANTHER" id="PTHR42977:SF3">
    <property type="entry name" value="AB HYDROLASE-1 DOMAIN-CONTAINING PROTEIN"/>
    <property type="match status" value="1"/>
</dbReference>
<dbReference type="GO" id="GO:0097176">
    <property type="term" value="P:epoxide metabolic process"/>
    <property type="evidence" value="ECO:0007669"/>
    <property type="project" value="EnsemblFungi"/>
</dbReference>
<dbReference type="Gene3D" id="3.40.50.1820">
    <property type="entry name" value="alpha/beta hydrolase"/>
    <property type="match status" value="1"/>
</dbReference>
<dbReference type="STRING" id="1266660.A0A1G4JFW9"/>
<name>A0A1G4JFW9_9SACH</name>
<dbReference type="Pfam" id="PF00561">
    <property type="entry name" value="Abhydrolase_1"/>
    <property type="match status" value="1"/>
</dbReference>
<organism evidence="3 4">
    <name type="scientific">Lachancea dasiensis</name>
    <dbReference type="NCBI Taxonomy" id="1072105"/>
    <lineage>
        <taxon>Eukaryota</taxon>
        <taxon>Fungi</taxon>
        <taxon>Dikarya</taxon>
        <taxon>Ascomycota</taxon>
        <taxon>Saccharomycotina</taxon>
        <taxon>Saccharomycetes</taxon>
        <taxon>Saccharomycetales</taxon>
        <taxon>Saccharomycetaceae</taxon>
        <taxon>Lachancea</taxon>
    </lineage>
</organism>
<dbReference type="GO" id="GO:0004301">
    <property type="term" value="F:epoxide hydrolase activity"/>
    <property type="evidence" value="ECO:0007669"/>
    <property type="project" value="EnsemblFungi"/>
</dbReference>
<dbReference type="PRINTS" id="PR00111">
    <property type="entry name" value="ABHYDROLASE"/>
</dbReference>
<evidence type="ECO:0000313" key="3">
    <source>
        <dbReference type="EMBL" id="SCU88880.1"/>
    </source>
</evidence>
<evidence type="ECO:0000256" key="1">
    <source>
        <dbReference type="ARBA" id="ARBA00022801"/>
    </source>
</evidence>